<reference evidence="1 3" key="1">
    <citation type="submission" date="2020-05" db="EMBL/GenBank/DDBJ databases">
        <title>Whole genome shotgun sequence of Streptomyces fulvorobeus NBRC 15897.</title>
        <authorList>
            <person name="Komaki H."/>
            <person name="Tamura T."/>
        </authorList>
    </citation>
    <scope>NUCLEOTIDE SEQUENCE [LARGE SCALE GENOMIC DNA]</scope>
    <source>
        <strain evidence="1 3">NBRC 15897</strain>
    </source>
</reference>
<organism evidence="1 3">
    <name type="scientific">Streptomyces fulvorobeus</name>
    <dbReference type="NCBI Taxonomy" id="284028"/>
    <lineage>
        <taxon>Bacteria</taxon>
        <taxon>Bacillati</taxon>
        <taxon>Actinomycetota</taxon>
        <taxon>Actinomycetes</taxon>
        <taxon>Kitasatosporales</taxon>
        <taxon>Streptomycetaceae</taxon>
        <taxon>Streptomyces</taxon>
    </lineage>
</organism>
<dbReference type="Proteomes" id="UP000498980">
    <property type="component" value="Unassembled WGS sequence"/>
</dbReference>
<proteinExistence type="predicted"/>
<dbReference type="EMBL" id="JACCCF010000001">
    <property type="protein sequence ID" value="NYE39126.1"/>
    <property type="molecule type" value="Genomic_DNA"/>
</dbReference>
<dbReference type="RefSeq" id="WP_173310270.1">
    <property type="nucleotide sequence ID" value="NZ_BAAAUE010000008.1"/>
</dbReference>
<keyword evidence="3" id="KW-1185">Reference proteome</keyword>
<evidence type="ECO:0000313" key="1">
    <source>
        <dbReference type="EMBL" id="GFM95326.1"/>
    </source>
</evidence>
<dbReference type="EMBL" id="BLWC01000001">
    <property type="protein sequence ID" value="GFM95326.1"/>
    <property type="molecule type" value="Genomic_DNA"/>
</dbReference>
<dbReference type="Proteomes" id="UP000530403">
    <property type="component" value="Unassembled WGS sequence"/>
</dbReference>
<accession>A0A7J0C0Q3</accession>
<reference evidence="2 4" key="2">
    <citation type="submission" date="2020-07" db="EMBL/GenBank/DDBJ databases">
        <title>Sequencing the genomes of 1000 actinobacteria strains.</title>
        <authorList>
            <person name="Klenk H.-P."/>
        </authorList>
    </citation>
    <scope>NUCLEOTIDE SEQUENCE [LARGE SCALE GENOMIC DNA]</scope>
    <source>
        <strain evidence="2 4">DSM 41455</strain>
    </source>
</reference>
<protein>
    <recommendedName>
        <fullName evidence="5">Proteophosphoglycan 5</fullName>
    </recommendedName>
</protein>
<sequence length="209" mass="22365">MALTELDLPEPRSLRGRWAALAAVQAAGGRGDGCRADGSSWHYGDGDGRWCGLHHLGDGRAVLLGHDYDTSQTFYAEASDFFEEQETDLLAGAPDWWAPPVRRAREEESFLGFVYAFDGSTWRRAEYDVEDGFSSVRLPALSDGRTREMIVATVQHHADPGGHEPSQESVDALIAADGAPDAALVAAVIPHAGWDATAGVAAARAFLTG</sequence>
<gene>
    <name evidence="2" type="ORF">HEB29_000137</name>
    <name evidence="1" type="ORF">Sfulv_01370</name>
</gene>
<evidence type="ECO:0008006" key="5">
    <source>
        <dbReference type="Google" id="ProtNLM"/>
    </source>
</evidence>
<evidence type="ECO:0000313" key="2">
    <source>
        <dbReference type="EMBL" id="NYE39126.1"/>
    </source>
</evidence>
<dbReference type="AlphaFoldDB" id="A0A7J0C0Q3"/>
<evidence type="ECO:0000313" key="4">
    <source>
        <dbReference type="Proteomes" id="UP000530403"/>
    </source>
</evidence>
<evidence type="ECO:0000313" key="3">
    <source>
        <dbReference type="Proteomes" id="UP000498980"/>
    </source>
</evidence>
<name>A0A7J0C0Q3_9ACTN</name>
<comment type="caution">
    <text evidence="1">The sequence shown here is derived from an EMBL/GenBank/DDBJ whole genome shotgun (WGS) entry which is preliminary data.</text>
</comment>